<dbReference type="Proteomes" id="UP001060215">
    <property type="component" value="Chromosome 14"/>
</dbReference>
<dbReference type="EMBL" id="CM045771">
    <property type="protein sequence ID" value="KAI7989960.1"/>
    <property type="molecule type" value="Genomic_DNA"/>
</dbReference>
<proteinExistence type="predicted"/>
<sequence length="72" mass="8175">MVVGTNFVVVLGPACCGLRTCLLWSLDLPDLIANECTTYDLMQNLYTNMKSNMSMYLNLFLIGNLKCIRPYF</sequence>
<evidence type="ECO:0000313" key="2">
    <source>
        <dbReference type="Proteomes" id="UP001060215"/>
    </source>
</evidence>
<protein>
    <submittedName>
        <fullName evidence="1">Uncharacterized protein</fullName>
    </submittedName>
</protein>
<evidence type="ECO:0000313" key="1">
    <source>
        <dbReference type="EMBL" id="KAI7989960.1"/>
    </source>
</evidence>
<accession>A0ACC0FMH8</accession>
<comment type="caution">
    <text evidence="1">The sequence shown here is derived from an EMBL/GenBank/DDBJ whole genome shotgun (WGS) entry which is preliminary data.</text>
</comment>
<keyword evidence="2" id="KW-1185">Reference proteome</keyword>
<organism evidence="1 2">
    <name type="scientific">Camellia lanceoleosa</name>
    <dbReference type="NCBI Taxonomy" id="1840588"/>
    <lineage>
        <taxon>Eukaryota</taxon>
        <taxon>Viridiplantae</taxon>
        <taxon>Streptophyta</taxon>
        <taxon>Embryophyta</taxon>
        <taxon>Tracheophyta</taxon>
        <taxon>Spermatophyta</taxon>
        <taxon>Magnoliopsida</taxon>
        <taxon>eudicotyledons</taxon>
        <taxon>Gunneridae</taxon>
        <taxon>Pentapetalae</taxon>
        <taxon>asterids</taxon>
        <taxon>Ericales</taxon>
        <taxon>Theaceae</taxon>
        <taxon>Camellia</taxon>
    </lineage>
</organism>
<gene>
    <name evidence="1" type="ORF">LOK49_LG13G00863</name>
</gene>
<reference evidence="1 2" key="1">
    <citation type="journal article" date="2022" name="Plant J.">
        <title>Chromosome-level genome of Camellia lanceoleosa provides a valuable resource for understanding genome evolution and self-incompatibility.</title>
        <authorList>
            <person name="Gong W."/>
            <person name="Xiao S."/>
            <person name="Wang L."/>
            <person name="Liao Z."/>
            <person name="Chang Y."/>
            <person name="Mo W."/>
            <person name="Hu G."/>
            <person name="Li W."/>
            <person name="Zhao G."/>
            <person name="Zhu H."/>
            <person name="Hu X."/>
            <person name="Ji K."/>
            <person name="Xiang X."/>
            <person name="Song Q."/>
            <person name="Yuan D."/>
            <person name="Jin S."/>
            <person name="Zhang L."/>
        </authorList>
    </citation>
    <scope>NUCLEOTIDE SEQUENCE [LARGE SCALE GENOMIC DNA]</scope>
    <source>
        <strain evidence="1">SQ_2022a</strain>
    </source>
</reference>
<name>A0ACC0FMH8_9ERIC</name>